<proteinExistence type="predicted"/>
<dbReference type="PANTHER" id="PTHR45749">
    <property type="match status" value="1"/>
</dbReference>
<dbReference type="Pfam" id="PF14291">
    <property type="entry name" value="DUF4371"/>
    <property type="match status" value="1"/>
</dbReference>
<dbReference type="Proteomes" id="UP000499080">
    <property type="component" value="Unassembled WGS sequence"/>
</dbReference>
<feature type="domain" description="TTF-type" evidence="1">
    <location>
        <begin position="73"/>
        <end position="160"/>
    </location>
</feature>
<gene>
    <name evidence="2" type="ORF">AVEN_212619_1</name>
</gene>
<name>A0A4Y2LHN2_ARAVE</name>
<reference evidence="2 3" key="1">
    <citation type="journal article" date="2019" name="Sci. Rep.">
        <title>Orb-weaving spider Araneus ventricosus genome elucidates the spidroin gene catalogue.</title>
        <authorList>
            <person name="Kono N."/>
            <person name="Nakamura H."/>
            <person name="Ohtoshi R."/>
            <person name="Moran D.A.P."/>
            <person name="Shinohara A."/>
            <person name="Yoshida Y."/>
            <person name="Fujiwara M."/>
            <person name="Mori M."/>
            <person name="Tomita M."/>
            <person name="Arakawa K."/>
        </authorList>
    </citation>
    <scope>NUCLEOTIDE SEQUENCE [LARGE SCALE GENOMIC DNA]</scope>
</reference>
<evidence type="ECO:0000313" key="2">
    <source>
        <dbReference type="EMBL" id="GBN14122.1"/>
    </source>
</evidence>
<dbReference type="AlphaFoldDB" id="A0A4Y2LHN2"/>
<dbReference type="PANTHER" id="PTHR45749:SF37">
    <property type="entry name" value="OS05G0311600 PROTEIN"/>
    <property type="match status" value="1"/>
</dbReference>
<dbReference type="SMART" id="SM00597">
    <property type="entry name" value="ZnF_TTF"/>
    <property type="match status" value="1"/>
</dbReference>
<evidence type="ECO:0000313" key="3">
    <source>
        <dbReference type="Proteomes" id="UP000499080"/>
    </source>
</evidence>
<organism evidence="2 3">
    <name type="scientific">Araneus ventricosus</name>
    <name type="common">Orbweaver spider</name>
    <name type="synonym">Epeira ventricosa</name>
    <dbReference type="NCBI Taxonomy" id="182803"/>
    <lineage>
        <taxon>Eukaryota</taxon>
        <taxon>Metazoa</taxon>
        <taxon>Ecdysozoa</taxon>
        <taxon>Arthropoda</taxon>
        <taxon>Chelicerata</taxon>
        <taxon>Arachnida</taxon>
        <taxon>Araneae</taxon>
        <taxon>Araneomorphae</taxon>
        <taxon>Entelegynae</taxon>
        <taxon>Araneoidea</taxon>
        <taxon>Araneidae</taxon>
        <taxon>Araneus</taxon>
    </lineage>
</organism>
<sequence>MLSHLRENEKCDGFNFKETQADHMSSSSLSATNLDSELKTIEDALTFDHHEYSKNEINEGPHQPLDFKYPINNGRKFQKNWFDQFPWLEYYGEVKRAFCFPCRMFKIEVLGCSEKSYTEIGFQNWKKGAEKFKSHESSEAHKSSTERLRAYESSLRKGSVTVQLISQGESEMEENKKYLQSICKTLLFCVRQGIALRGHDEREDSSNRGTFLELLNLRSKDNALIKKSFIENKKTFFLQ</sequence>
<keyword evidence="3" id="KW-1185">Reference proteome</keyword>
<dbReference type="InterPro" id="IPR025398">
    <property type="entry name" value="DUF4371"/>
</dbReference>
<dbReference type="EMBL" id="BGPR01005867">
    <property type="protein sequence ID" value="GBN14122.1"/>
    <property type="molecule type" value="Genomic_DNA"/>
</dbReference>
<comment type="caution">
    <text evidence="2">The sequence shown here is derived from an EMBL/GenBank/DDBJ whole genome shotgun (WGS) entry which is preliminary data.</text>
</comment>
<dbReference type="OrthoDB" id="6620396at2759"/>
<dbReference type="InterPro" id="IPR006580">
    <property type="entry name" value="Znf_TTF"/>
</dbReference>
<evidence type="ECO:0000259" key="1">
    <source>
        <dbReference type="SMART" id="SM00597"/>
    </source>
</evidence>
<accession>A0A4Y2LHN2</accession>
<protein>
    <recommendedName>
        <fullName evidence="1">TTF-type domain-containing protein</fullName>
    </recommendedName>
</protein>